<dbReference type="NCBIfam" id="TIGR02495">
    <property type="entry name" value="NrdG2"/>
    <property type="match status" value="1"/>
</dbReference>
<dbReference type="AlphaFoldDB" id="G7V6F5"/>
<dbReference type="Gene3D" id="3.20.20.70">
    <property type="entry name" value="Aldolase class I"/>
    <property type="match status" value="1"/>
</dbReference>
<keyword evidence="5" id="KW-0408">Iron</keyword>
<dbReference type="Pfam" id="PF04055">
    <property type="entry name" value="Radical_SAM"/>
    <property type="match status" value="1"/>
</dbReference>
<dbReference type="GO" id="GO:0003824">
    <property type="term" value="F:catalytic activity"/>
    <property type="evidence" value="ECO:0007669"/>
    <property type="project" value="InterPro"/>
</dbReference>
<dbReference type="KEGG" id="tli:Tlie_1339"/>
<dbReference type="eggNOG" id="COG1180">
    <property type="taxonomic scope" value="Bacteria"/>
</dbReference>
<protein>
    <submittedName>
        <fullName evidence="8">Anaerobic ribonucleoside-triphosphate reductase activating protein</fullName>
    </submittedName>
</protein>
<dbReference type="OrthoDB" id="9782387at2"/>
<dbReference type="STRING" id="580340.Tlie_1339"/>
<evidence type="ECO:0000259" key="7">
    <source>
        <dbReference type="PROSITE" id="PS51918"/>
    </source>
</evidence>
<organism evidence="8 9">
    <name type="scientific">Thermovirga lienii (strain ATCC BAA-1197 / DSM 17291 / Cas60314)</name>
    <dbReference type="NCBI Taxonomy" id="580340"/>
    <lineage>
        <taxon>Bacteria</taxon>
        <taxon>Thermotogati</taxon>
        <taxon>Synergistota</taxon>
        <taxon>Synergistia</taxon>
        <taxon>Synergistales</taxon>
        <taxon>Thermovirgaceae</taxon>
        <taxon>Thermovirga</taxon>
    </lineage>
</organism>
<dbReference type="SFLD" id="SFLDG01094">
    <property type="entry name" value="Uncharacterised_Radical_SAM_Su"/>
    <property type="match status" value="1"/>
</dbReference>
<keyword evidence="3" id="KW-0949">S-adenosyl-L-methionine</keyword>
<keyword evidence="6" id="KW-0411">Iron-sulfur</keyword>
<dbReference type="InterPro" id="IPR034457">
    <property type="entry name" value="Organic_radical-activating"/>
</dbReference>
<evidence type="ECO:0000313" key="9">
    <source>
        <dbReference type="Proteomes" id="UP000005868"/>
    </source>
</evidence>
<evidence type="ECO:0000256" key="3">
    <source>
        <dbReference type="ARBA" id="ARBA00022691"/>
    </source>
</evidence>
<feature type="domain" description="Radical SAM core" evidence="7">
    <location>
        <begin position="18"/>
        <end position="229"/>
    </location>
</feature>
<evidence type="ECO:0000256" key="1">
    <source>
        <dbReference type="ARBA" id="ARBA00001966"/>
    </source>
</evidence>
<dbReference type="InterPro" id="IPR012840">
    <property type="entry name" value="NrdG2"/>
</dbReference>
<evidence type="ECO:0000256" key="2">
    <source>
        <dbReference type="ARBA" id="ARBA00022485"/>
    </source>
</evidence>
<keyword evidence="4" id="KW-0479">Metal-binding</keyword>
<dbReference type="GO" id="GO:0051539">
    <property type="term" value="F:4 iron, 4 sulfur cluster binding"/>
    <property type="evidence" value="ECO:0007669"/>
    <property type="project" value="UniProtKB-KW"/>
</dbReference>
<dbReference type="SFLD" id="SFLDS00029">
    <property type="entry name" value="Radical_SAM"/>
    <property type="match status" value="1"/>
</dbReference>
<keyword evidence="2" id="KW-0004">4Fe-4S</keyword>
<reference evidence="8 9" key="2">
    <citation type="journal article" date="2012" name="Stand. Genomic Sci.">
        <title>Genome sequence of the moderately thermophilic, amino-acid-degrading and sulfur-reducing bacterium Thermovirga lienii type strain (Cas60314(T)).</title>
        <authorList>
            <person name="Goker M."/>
            <person name="Saunders E."/>
            <person name="Lapidus A."/>
            <person name="Nolan M."/>
            <person name="Lucas S."/>
            <person name="Hammon N."/>
            <person name="Deshpande S."/>
            <person name="Cheng J.F."/>
            <person name="Han C."/>
            <person name="Tapia R."/>
            <person name="Goodwin L.A."/>
            <person name="Pitluck S."/>
            <person name="Liolios K."/>
            <person name="Mavromatis K."/>
            <person name="Pagani I."/>
            <person name="Ivanova N."/>
            <person name="Mikhailova N."/>
            <person name="Pati A."/>
            <person name="Chen A."/>
            <person name="Palaniappan K."/>
            <person name="Land M."/>
            <person name="Chang Y.J."/>
            <person name="Jeffries C.D."/>
            <person name="Brambilla E.M."/>
            <person name="Rohde M."/>
            <person name="Spring S."/>
            <person name="Detter J.C."/>
            <person name="Woyke T."/>
            <person name="Bristow J."/>
            <person name="Eisen J.A."/>
            <person name="Markowitz V."/>
            <person name="Hugenholtz P."/>
            <person name="Kyrpides N.C."/>
            <person name="Klenk H.P."/>
        </authorList>
    </citation>
    <scope>NUCLEOTIDE SEQUENCE [LARGE SCALE GENOMIC DNA]</scope>
    <source>
        <strain evidence="9">ATCC BAA-1197 / DSM 17291 / Cas60314</strain>
    </source>
</reference>
<dbReference type="GO" id="GO:0046872">
    <property type="term" value="F:metal ion binding"/>
    <property type="evidence" value="ECO:0007669"/>
    <property type="project" value="UniProtKB-KW"/>
</dbReference>
<keyword evidence="9" id="KW-1185">Reference proteome</keyword>
<name>G7V6F5_THELD</name>
<dbReference type="Proteomes" id="UP000005868">
    <property type="component" value="Chromosome"/>
</dbReference>
<dbReference type="SUPFAM" id="SSF102114">
    <property type="entry name" value="Radical SAM enzymes"/>
    <property type="match status" value="1"/>
</dbReference>
<dbReference type="PANTHER" id="PTHR30352">
    <property type="entry name" value="PYRUVATE FORMATE-LYASE-ACTIVATING ENZYME"/>
    <property type="match status" value="1"/>
</dbReference>
<sequence>MSDGNIPIGGLLPVSFLDWDGRVVSVIFTQGCNFHCPYCHNRELVLGEVDLLSQEWVIEEIKCRKDFLDGIVISGGEPTVHEGLPCFIRELKKATGLPVKLDTNGSNPDMLKTLIHEKLISCVAMDMKGPWDKYQHITRSNVSVELVKASLNVLRRSNLEYVLRTTYVPHLMSLEDLKEVQKQLSHDRSWRIQLFSSRKTLDEEYLYYAEPSPLDVKEFLPDVPVVGIDL</sequence>
<dbReference type="InterPro" id="IPR007197">
    <property type="entry name" value="rSAM"/>
</dbReference>
<dbReference type="InterPro" id="IPR013785">
    <property type="entry name" value="Aldolase_TIM"/>
</dbReference>
<evidence type="ECO:0000256" key="6">
    <source>
        <dbReference type="ARBA" id="ARBA00023014"/>
    </source>
</evidence>
<dbReference type="HOGENOM" id="CLU_078147_2_1_0"/>
<dbReference type="EMBL" id="CP003096">
    <property type="protein sequence ID" value="AER67068.1"/>
    <property type="molecule type" value="Genomic_DNA"/>
</dbReference>
<dbReference type="PANTHER" id="PTHR30352:SF13">
    <property type="entry name" value="GLYCYL-RADICAL ENZYME ACTIVATING ENZYME YJJW-RELATED"/>
    <property type="match status" value="1"/>
</dbReference>
<dbReference type="PROSITE" id="PS51918">
    <property type="entry name" value="RADICAL_SAM"/>
    <property type="match status" value="1"/>
</dbReference>
<evidence type="ECO:0000313" key="8">
    <source>
        <dbReference type="EMBL" id="AER67068.1"/>
    </source>
</evidence>
<proteinExistence type="predicted"/>
<dbReference type="InterPro" id="IPR058240">
    <property type="entry name" value="rSAM_sf"/>
</dbReference>
<comment type="cofactor">
    <cofactor evidence="1">
        <name>[4Fe-4S] cluster</name>
        <dbReference type="ChEBI" id="CHEBI:49883"/>
    </cofactor>
</comment>
<evidence type="ECO:0000256" key="4">
    <source>
        <dbReference type="ARBA" id="ARBA00022723"/>
    </source>
</evidence>
<reference evidence="9" key="1">
    <citation type="submission" date="2011-10" db="EMBL/GenBank/DDBJ databases">
        <title>The complete genome of chromosome of Thermovirga lienii DSM 17291.</title>
        <authorList>
            <consortium name="US DOE Joint Genome Institute (JGI-PGF)"/>
            <person name="Lucas S."/>
            <person name="Copeland A."/>
            <person name="Lapidus A."/>
            <person name="Glavina del Rio T."/>
            <person name="Dalin E."/>
            <person name="Tice H."/>
            <person name="Bruce D."/>
            <person name="Goodwin L."/>
            <person name="Pitluck S."/>
            <person name="Peters L."/>
            <person name="Mikhailova N."/>
            <person name="Saunders E."/>
            <person name="Kyrpides N."/>
            <person name="Mavromatis K."/>
            <person name="Ivanova N."/>
            <person name="Last F.I."/>
            <person name="Brettin T."/>
            <person name="Detter J.C."/>
            <person name="Han C."/>
            <person name="Larimer F."/>
            <person name="Land M."/>
            <person name="Hauser L."/>
            <person name="Markowitz V."/>
            <person name="Cheng J.-F."/>
            <person name="Hugenholtz P."/>
            <person name="Woyke T."/>
            <person name="Wu D."/>
            <person name="Spring S."/>
            <person name="Schroeder M."/>
            <person name="Brambilla E.-M."/>
            <person name="Klenk H.-P."/>
            <person name="Eisen J.A."/>
        </authorList>
    </citation>
    <scope>NUCLEOTIDE SEQUENCE [LARGE SCALE GENOMIC DNA]</scope>
    <source>
        <strain evidence="9">ATCC BAA-1197 / DSM 17291 / Cas60314</strain>
    </source>
</reference>
<accession>G7V6F5</accession>
<gene>
    <name evidence="8" type="ordered locus">Tlie_1339</name>
</gene>
<dbReference type="CDD" id="cd01335">
    <property type="entry name" value="Radical_SAM"/>
    <property type="match status" value="1"/>
</dbReference>
<evidence type="ECO:0000256" key="5">
    <source>
        <dbReference type="ARBA" id="ARBA00023004"/>
    </source>
</evidence>